<keyword evidence="2" id="KW-1185">Reference proteome</keyword>
<evidence type="ECO:0000313" key="1">
    <source>
        <dbReference type="EMBL" id="KAG9462815.1"/>
    </source>
</evidence>
<accession>A0A8J6BFW8</accession>
<dbReference type="EMBL" id="WNTK01009356">
    <property type="protein sequence ID" value="KAG9462815.1"/>
    <property type="molecule type" value="Genomic_DNA"/>
</dbReference>
<sequence length="87" mass="9676">MYHCLLWRIIGDVNKLVTSLCHRSHIQTGAVHCVSAGFTGISHGLFTCNFSFEVFMTITPIYKTWRRSDSQAPVGESTMKNGGSILL</sequence>
<reference evidence="1" key="1">
    <citation type="thesis" date="2020" institute="ProQuest LLC" country="789 East Eisenhower Parkway, Ann Arbor, MI, USA">
        <title>Comparative Genomics and Chromosome Evolution.</title>
        <authorList>
            <person name="Mudd A.B."/>
        </authorList>
    </citation>
    <scope>NUCLEOTIDE SEQUENCE</scope>
    <source>
        <strain evidence="1">HN-11 Male</strain>
        <tissue evidence="1">Kidney and liver</tissue>
    </source>
</reference>
<name>A0A8J6BFW8_ELECQ</name>
<gene>
    <name evidence="1" type="ORF">GDO78_023055</name>
</gene>
<organism evidence="1 2">
    <name type="scientific">Eleutherodactylus coqui</name>
    <name type="common">Puerto Rican coqui</name>
    <dbReference type="NCBI Taxonomy" id="57060"/>
    <lineage>
        <taxon>Eukaryota</taxon>
        <taxon>Metazoa</taxon>
        <taxon>Chordata</taxon>
        <taxon>Craniata</taxon>
        <taxon>Vertebrata</taxon>
        <taxon>Euteleostomi</taxon>
        <taxon>Amphibia</taxon>
        <taxon>Batrachia</taxon>
        <taxon>Anura</taxon>
        <taxon>Neobatrachia</taxon>
        <taxon>Hyloidea</taxon>
        <taxon>Eleutherodactylidae</taxon>
        <taxon>Eleutherodactylinae</taxon>
        <taxon>Eleutherodactylus</taxon>
        <taxon>Eleutherodactylus</taxon>
    </lineage>
</organism>
<dbReference type="AlphaFoldDB" id="A0A8J6BFW8"/>
<proteinExistence type="predicted"/>
<dbReference type="Proteomes" id="UP000770717">
    <property type="component" value="Unassembled WGS sequence"/>
</dbReference>
<comment type="caution">
    <text evidence="1">The sequence shown here is derived from an EMBL/GenBank/DDBJ whole genome shotgun (WGS) entry which is preliminary data.</text>
</comment>
<protein>
    <submittedName>
        <fullName evidence="1">Uncharacterized protein</fullName>
    </submittedName>
</protein>
<evidence type="ECO:0000313" key="2">
    <source>
        <dbReference type="Proteomes" id="UP000770717"/>
    </source>
</evidence>